<evidence type="ECO:0000313" key="3">
    <source>
        <dbReference type="EnsemblMetazoa" id="ASIC009559-PA"/>
    </source>
</evidence>
<dbReference type="VEuPathDB" id="VectorBase:ASIC009559"/>
<dbReference type="InterPro" id="IPR032062">
    <property type="entry name" value="DUF4803"/>
</dbReference>
<keyword evidence="1" id="KW-0732">Signal</keyword>
<name>A0A084VVJ1_ANOSI</name>
<dbReference type="EnsemblMetazoa" id="ASIC009559-RA">
    <property type="protein sequence ID" value="ASIC009559-PA"/>
    <property type="gene ID" value="ASIC009559"/>
</dbReference>
<feature type="signal peptide" evidence="1">
    <location>
        <begin position="1"/>
        <end position="31"/>
    </location>
</feature>
<protein>
    <submittedName>
        <fullName evidence="2">AGAP000385-PC-like protein</fullName>
    </submittedName>
</protein>
<evidence type="ECO:0000313" key="4">
    <source>
        <dbReference type="Proteomes" id="UP000030765"/>
    </source>
</evidence>
<reference evidence="2 4" key="1">
    <citation type="journal article" date="2014" name="BMC Genomics">
        <title>Genome sequence of Anopheles sinensis provides insight into genetics basis of mosquito competence for malaria parasites.</title>
        <authorList>
            <person name="Zhou D."/>
            <person name="Zhang D."/>
            <person name="Ding G."/>
            <person name="Shi L."/>
            <person name="Hou Q."/>
            <person name="Ye Y."/>
            <person name="Xu Y."/>
            <person name="Zhou H."/>
            <person name="Xiong C."/>
            <person name="Li S."/>
            <person name="Yu J."/>
            <person name="Hong S."/>
            <person name="Yu X."/>
            <person name="Zou P."/>
            <person name="Chen C."/>
            <person name="Chang X."/>
            <person name="Wang W."/>
            <person name="Lv Y."/>
            <person name="Sun Y."/>
            <person name="Ma L."/>
            <person name="Shen B."/>
            <person name="Zhu C."/>
        </authorList>
    </citation>
    <scope>NUCLEOTIDE SEQUENCE [LARGE SCALE GENOMIC DNA]</scope>
</reference>
<dbReference type="OrthoDB" id="6366357at2759"/>
<dbReference type="EMBL" id="KE525157">
    <property type="protein sequence ID" value="KFB41985.1"/>
    <property type="molecule type" value="Genomic_DNA"/>
</dbReference>
<dbReference type="Proteomes" id="UP000030765">
    <property type="component" value="Unassembled WGS sequence"/>
</dbReference>
<dbReference type="OMA" id="CGYYKSA"/>
<evidence type="ECO:0000313" key="2">
    <source>
        <dbReference type="EMBL" id="KFB41985.1"/>
    </source>
</evidence>
<dbReference type="EMBL" id="ATLV01017186">
    <property type="status" value="NOT_ANNOTATED_CDS"/>
    <property type="molecule type" value="Genomic_DNA"/>
</dbReference>
<dbReference type="STRING" id="74873.A0A084VVJ1"/>
<sequence>MCARAVANRAPAGRLPAALLLLLLGFAPLATVRPGAAASAIGLLTEMTIKILPRIIANMEDANNVSLPFVMNENKLILKRLNDLSLQLMDGQASMVANIQHYTAEVVHMSSVQNRFIERIESLYALIGIIARRERTMNALLQSTDPHEPLTLTQFALATVDMSNRDSVIELMHRIETLVLGDHLISLPVDKQNIFVQLGETASSAICGFGLSPQQMIYSLYESVALTELKGYIMMQFSYMLLKTQGKGNFTVESEERKLEMQTRLNRTQDLLHRVMQQTRSDYWRCDPEQGKHRENVTYVQFTRLLQGYIENEVDMNADNTCRETCAHYQYGHEQHQCYKELYCAKQPKCAGRIYECEYIDSDMTICPAAPGSQRRYEYIEYENGELRGRKLSHCPYGTSQVESWWRWLFWHCSYCFCLCDDVGRHSDRYVSLRQSVSDIENNKVVTGLRFVKVKQVVHLIVQQGKLLPGGEIQNDTIEWVTPARFSPLDRGIRSEKDYHTLTYEKRAIDLDDIRVSAGYVLTGVRFRLLGSHLNLEIRMTEMNFTSGTLVDLDKSIWIGNDDTERTEIAMKYKDIPTRATGKSVPVSHNGQFLRFGPTGGRLDAQQTTIPFMDAQPVYTIRPGPLSGAGLLYKSLPNFGGYIAPKLFSYDYGPHIQTPADDWFAAEQLKRSELEERSTFG</sequence>
<feature type="chain" id="PRO_5001784004" evidence="1">
    <location>
        <begin position="32"/>
        <end position="681"/>
    </location>
</feature>
<evidence type="ECO:0000256" key="1">
    <source>
        <dbReference type="SAM" id="SignalP"/>
    </source>
</evidence>
<dbReference type="PANTHER" id="PTHR47890:SF1">
    <property type="entry name" value="LD24308P"/>
    <property type="match status" value="1"/>
</dbReference>
<reference evidence="3" key="2">
    <citation type="submission" date="2020-05" db="UniProtKB">
        <authorList>
            <consortium name="EnsemblMetazoa"/>
        </authorList>
    </citation>
    <scope>IDENTIFICATION</scope>
</reference>
<keyword evidence="4" id="KW-1185">Reference proteome</keyword>
<accession>A0A084VVJ1</accession>
<dbReference type="Pfam" id="PF16061">
    <property type="entry name" value="DUF4803"/>
    <property type="match status" value="1"/>
</dbReference>
<dbReference type="AlphaFoldDB" id="A0A084VVJ1"/>
<gene>
    <name evidence="2" type="ORF">ZHAS_00009559</name>
</gene>
<dbReference type="PANTHER" id="PTHR47890">
    <property type="entry name" value="LD24308P"/>
    <property type="match status" value="1"/>
</dbReference>
<organism evidence="2">
    <name type="scientific">Anopheles sinensis</name>
    <name type="common">Mosquito</name>
    <dbReference type="NCBI Taxonomy" id="74873"/>
    <lineage>
        <taxon>Eukaryota</taxon>
        <taxon>Metazoa</taxon>
        <taxon>Ecdysozoa</taxon>
        <taxon>Arthropoda</taxon>
        <taxon>Hexapoda</taxon>
        <taxon>Insecta</taxon>
        <taxon>Pterygota</taxon>
        <taxon>Neoptera</taxon>
        <taxon>Endopterygota</taxon>
        <taxon>Diptera</taxon>
        <taxon>Nematocera</taxon>
        <taxon>Culicoidea</taxon>
        <taxon>Culicidae</taxon>
        <taxon>Anophelinae</taxon>
        <taxon>Anopheles</taxon>
    </lineage>
</organism>
<proteinExistence type="predicted"/>
<dbReference type="VEuPathDB" id="VectorBase:ASIS021155"/>